<dbReference type="AlphaFoldDB" id="W4VKT5"/>
<sequence>MGGEPDQKKNTDSFQHIQSGASLSTVKGEQQFIMTGSNRHLSLAKLFAVYELLAIDVILVEGYKMLPLPKVVLLRGNDERLLNKLENIKFIDRSHTNKSYLELFQKVETRYEEFAWSNIKNMLHLLNQES</sequence>
<protein>
    <recommendedName>
        <fullName evidence="1">Molybdopterin-guanine dinucleotide biosynthesis protein B (MobB) domain-containing protein</fullName>
    </recommendedName>
</protein>
<dbReference type="InterPro" id="IPR027417">
    <property type="entry name" value="P-loop_NTPase"/>
</dbReference>
<dbReference type="Pfam" id="PF03205">
    <property type="entry name" value="MobB"/>
    <property type="match status" value="1"/>
</dbReference>
<accession>W4VKT5</accession>
<evidence type="ECO:0000313" key="3">
    <source>
        <dbReference type="Proteomes" id="UP000019102"/>
    </source>
</evidence>
<keyword evidence="3" id="KW-1185">Reference proteome</keyword>
<name>W4VKT5_9BACI</name>
<reference evidence="2 3" key="1">
    <citation type="journal article" date="2014" name="Genome Announc.">
        <title>Draft Genome Sequence of the Boron-Tolerant and Moderately Halotolerant Bacterium Gracilibacillus boraciitolerans JCM 21714T.</title>
        <authorList>
            <person name="Ahmed I."/>
            <person name="Oshima K."/>
            <person name="Suda W."/>
            <person name="Kitamura K."/>
            <person name="Iida T."/>
            <person name="Ohmori Y."/>
            <person name="Fujiwara T."/>
            <person name="Hattori M."/>
            <person name="Ohkuma M."/>
        </authorList>
    </citation>
    <scope>NUCLEOTIDE SEQUENCE [LARGE SCALE GENOMIC DNA]</scope>
    <source>
        <strain evidence="2 3">JCM 21714</strain>
    </source>
</reference>
<dbReference type="EMBL" id="BAVS01000018">
    <property type="protein sequence ID" value="GAE93985.1"/>
    <property type="molecule type" value="Genomic_DNA"/>
</dbReference>
<dbReference type="GO" id="GO:0005525">
    <property type="term" value="F:GTP binding"/>
    <property type="evidence" value="ECO:0007669"/>
    <property type="project" value="InterPro"/>
</dbReference>
<dbReference type="PANTHER" id="PTHR40072">
    <property type="entry name" value="MOLYBDOPTERIN-GUANINE DINUCLEOTIDE BIOSYNTHESIS ADAPTER PROTEIN-RELATED"/>
    <property type="match status" value="1"/>
</dbReference>
<dbReference type="PANTHER" id="PTHR40072:SF1">
    <property type="entry name" value="MOLYBDOPTERIN-GUANINE DINUCLEOTIDE BIOSYNTHESIS ADAPTER PROTEIN"/>
    <property type="match status" value="1"/>
</dbReference>
<gene>
    <name evidence="2" type="ORF">JCM21714_3110</name>
</gene>
<comment type="caution">
    <text evidence="2">The sequence shown here is derived from an EMBL/GenBank/DDBJ whole genome shotgun (WGS) entry which is preliminary data.</text>
</comment>
<dbReference type="InterPro" id="IPR004435">
    <property type="entry name" value="MobB_dom"/>
</dbReference>
<dbReference type="InterPro" id="IPR052539">
    <property type="entry name" value="MGD_biosynthesis_adapter"/>
</dbReference>
<evidence type="ECO:0000313" key="2">
    <source>
        <dbReference type="EMBL" id="GAE93985.1"/>
    </source>
</evidence>
<dbReference type="RefSeq" id="WP_052000558.1">
    <property type="nucleotide sequence ID" value="NZ_BAVS01000018.1"/>
</dbReference>
<dbReference type="Gene3D" id="3.40.50.300">
    <property type="entry name" value="P-loop containing nucleotide triphosphate hydrolases"/>
    <property type="match status" value="1"/>
</dbReference>
<organism evidence="2 3">
    <name type="scientific">Gracilibacillus boraciitolerans JCM 21714</name>
    <dbReference type="NCBI Taxonomy" id="1298598"/>
    <lineage>
        <taxon>Bacteria</taxon>
        <taxon>Bacillati</taxon>
        <taxon>Bacillota</taxon>
        <taxon>Bacilli</taxon>
        <taxon>Bacillales</taxon>
        <taxon>Bacillaceae</taxon>
        <taxon>Gracilibacillus</taxon>
    </lineage>
</organism>
<feature type="domain" description="Molybdopterin-guanine dinucleotide biosynthesis protein B (MobB)" evidence="1">
    <location>
        <begin position="7"/>
        <end position="80"/>
    </location>
</feature>
<dbReference type="GO" id="GO:0006777">
    <property type="term" value="P:Mo-molybdopterin cofactor biosynthetic process"/>
    <property type="evidence" value="ECO:0007669"/>
    <property type="project" value="InterPro"/>
</dbReference>
<dbReference type="OrthoDB" id="9786803at2"/>
<evidence type="ECO:0000259" key="1">
    <source>
        <dbReference type="Pfam" id="PF03205"/>
    </source>
</evidence>
<dbReference type="STRING" id="1298598.JCM21714_3110"/>
<dbReference type="eggNOG" id="COG1763">
    <property type="taxonomic scope" value="Bacteria"/>
</dbReference>
<dbReference type="Proteomes" id="UP000019102">
    <property type="component" value="Unassembled WGS sequence"/>
</dbReference>
<proteinExistence type="predicted"/>